<evidence type="ECO:0000313" key="3">
    <source>
        <dbReference type="EMBL" id="GLI38187.1"/>
    </source>
</evidence>
<evidence type="ECO:0000259" key="2">
    <source>
        <dbReference type="Pfam" id="PF18914"/>
    </source>
</evidence>
<evidence type="ECO:0000256" key="1">
    <source>
        <dbReference type="SAM" id="SignalP"/>
    </source>
</evidence>
<name>A0A9W6LBQ1_9BACT</name>
<evidence type="ECO:0000313" key="4">
    <source>
        <dbReference type="Proteomes" id="UP001144352"/>
    </source>
</evidence>
<organism evidence="3 4">
    <name type="scientific">Geobacter hydrogenophilus</name>
    <dbReference type="NCBI Taxonomy" id="40983"/>
    <lineage>
        <taxon>Bacteria</taxon>
        <taxon>Pseudomonadati</taxon>
        <taxon>Thermodesulfobacteriota</taxon>
        <taxon>Desulfuromonadia</taxon>
        <taxon>Geobacterales</taxon>
        <taxon>Geobacteraceae</taxon>
        <taxon>Geobacter</taxon>
    </lineage>
</organism>
<dbReference type="Proteomes" id="UP001144352">
    <property type="component" value="Unassembled WGS sequence"/>
</dbReference>
<dbReference type="AlphaFoldDB" id="A0A9W6LBQ1"/>
<feature type="chain" id="PRO_5040728247" description="DUF5666 domain-containing protein" evidence="1">
    <location>
        <begin position="24"/>
        <end position="182"/>
    </location>
</feature>
<proteinExistence type="predicted"/>
<protein>
    <recommendedName>
        <fullName evidence="2">DUF5666 domain-containing protein</fullName>
    </recommendedName>
</protein>
<keyword evidence="1" id="KW-0732">Signal</keyword>
<reference evidence="3" key="1">
    <citation type="submission" date="2022-12" db="EMBL/GenBank/DDBJ databases">
        <title>Reference genome sequencing for broad-spectrum identification of bacterial and archaeal isolates by mass spectrometry.</title>
        <authorList>
            <person name="Sekiguchi Y."/>
            <person name="Tourlousse D.M."/>
        </authorList>
    </citation>
    <scope>NUCLEOTIDE SEQUENCE</scope>
    <source>
        <strain evidence="3">H2</strain>
    </source>
</reference>
<sequence>MKDFIITVALGLFVALATGVAFAGDHGRREGKEYDERAGQYESTIYGTVRSLPGGMIGVWNVNGREVNVTKATIVKEKHGKADVGAYVEVDGTLNGKMLNAHTVEVKRDGREERKILGTIETLAAGKDGKWIVNGEEILVSRDTVIKEKHGKAEVGAYVEVEGRRVDNTFSARKIEVKRGKR</sequence>
<comment type="caution">
    <text evidence="3">The sequence shown here is derived from an EMBL/GenBank/DDBJ whole genome shotgun (WGS) entry which is preliminary data.</text>
</comment>
<dbReference type="Pfam" id="PF18914">
    <property type="entry name" value="DUF5666"/>
    <property type="match status" value="2"/>
</dbReference>
<feature type="signal peptide" evidence="1">
    <location>
        <begin position="1"/>
        <end position="23"/>
    </location>
</feature>
<keyword evidence="4" id="KW-1185">Reference proteome</keyword>
<feature type="domain" description="DUF5666" evidence="2">
    <location>
        <begin position="46"/>
        <end position="99"/>
    </location>
</feature>
<feature type="domain" description="DUF5666" evidence="2">
    <location>
        <begin position="118"/>
        <end position="176"/>
    </location>
</feature>
<gene>
    <name evidence="3" type="ORF">GHYDROH2_16880</name>
</gene>
<accession>A0A9W6LBQ1</accession>
<dbReference type="EMBL" id="BSDS01000001">
    <property type="protein sequence ID" value="GLI38187.1"/>
    <property type="molecule type" value="Genomic_DNA"/>
</dbReference>
<dbReference type="InterPro" id="IPR043724">
    <property type="entry name" value="DUF5666"/>
</dbReference>
<dbReference type="RefSeq" id="WP_246551583.1">
    <property type="nucleotide sequence ID" value="NZ_BSDS01000001.1"/>
</dbReference>